<dbReference type="EMBL" id="ML143436">
    <property type="protein sequence ID" value="TBU27132.1"/>
    <property type="molecule type" value="Genomic_DNA"/>
</dbReference>
<dbReference type="Proteomes" id="UP000292957">
    <property type="component" value="Unassembled WGS sequence"/>
</dbReference>
<dbReference type="AlphaFoldDB" id="A0A4Q9MLG9"/>
<organism evidence="2">
    <name type="scientific">Dichomitus squalens</name>
    <dbReference type="NCBI Taxonomy" id="114155"/>
    <lineage>
        <taxon>Eukaryota</taxon>
        <taxon>Fungi</taxon>
        <taxon>Dikarya</taxon>
        <taxon>Basidiomycota</taxon>
        <taxon>Agaricomycotina</taxon>
        <taxon>Agaricomycetes</taxon>
        <taxon>Polyporales</taxon>
        <taxon>Polyporaceae</taxon>
        <taxon>Dichomitus</taxon>
    </lineage>
</organism>
<name>A0A4Q9MLG9_9APHY</name>
<sequence>MSTPGAPCRRRSSRPATLGAPERLSAFASVKIDDTLTVDSISSGCDHTGVGTDEPCEYNSRYMQGAMHWRQRVQRSSVEAVAPRKASVASGPPLSVTKLTLGVMRIQIM</sequence>
<evidence type="ECO:0000313" key="2">
    <source>
        <dbReference type="EMBL" id="TBU27132.1"/>
    </source>
</evidence>
<evidence type="ECO:0000256" key="1">
    <source>
        <dbReference type="SAM" id="MobiDB-lite"/>
    </source>
</evidence>
<gene>
    <name evidence="2" type="ORF">BD311DRAFT_761179</name>
</gene>
<reference evidence="2" key="1">
    <citation type="submission" date="2019-01" db="EMBL/GenBank/DDBJ databases">
        <title>Draft genome sequences of three monokaryotic isolates of the white-rot basidiomycete fungus Dichomitus squalens.</title>
        <authorList>
            <consortium name="DOE Joint Genome Institute"/>
            <person name="Lopez S.C."/>
            <person name="Andreopoulos B."/>
            <person name="Pangilinan J."/>
            <person name="Lipzen A."/>
            <person name="Riley R."/>
            <person name="Ahrendt S."/>
            <person name="Ng V."/>
            <person name="Barry K."/>
            <person name="Daum C."/>
            <person name="Grigoriev I.V."/>
            <person name="Hilden K.S."/>
            <person name="Makela M.R."/>
            <person name="de Vries R.P."/>
        </authorList>
    </citation>
    <scope>NUCLEOTIDE SEQUENCE [LARGE SCALE GENOMIC DNA]</scope>
    <source>
        <strain evidence="2">OM18370.1</strain>
    </source>
</reference>
<proteinExistence type="predicted"/>
<protein>
    <submittedName>
        <fullName evidence="2">Uncharacterized protein</fullName>
    </submittedName>
</protein>
<feature type="region of interest" description="Disordered" evidence="1">
    <location>
        <begin position="1"/>
        <end position="20"/>
    </location>
</feature>
<accession>A0A4Q9MLG9</accession>